<dbReference type="Pfam" id="PF04657">
    <property type="entry name" value="DMT_YdcZ"/>
    <property type="match status" value="1"/>
</dbReference>
<organism evidence="2 3">
    <name type="scientific">Pelosinus propionicus DSM 13327</name>
    <dbReference type="NCBI Taxonomy" id="1123291"/>
    <lineage>
        <taxon>Bacteria</taxon>
        <taxon>Bacillati</taxon>
        <taxon>Bacillota</taxon>
        <taxon>Negativicutes</taxon>
        <taxon>Selenomonadales</taxon>
        <taxon>Sporomusaceae</taxon>
        <taxon>Pelosinus</taxon>
    </lineage>
</organism>
<keyword evidence="1" id="KW-0472">Membrane</keyword>
<keyword evidence="1" id="KW-1133">Transmembrane helix</keyword>
<sequence>MNWFYLVLCFIGGIGLSFQASVNSELGRKIGTIEVSCLAYTVGAIILFIMACFFGKGNMLEALNFPKWKLFVGIFGALFIYIIILSVPKIGIASAIIAGIVGQMFLSMIIDHYGLFGNIQTPINVSRILGLALMFLSTYLFYTK</sequence>
<accession>A0A1I4NIA1</accession>
<dbReference type="OrthoDB" id="7864805at2"/>
<dbReference type="RefSeq" id="WP_090941871.1">
    <property type="nucleotide sequence ID" value="NZ_FOTS01000047.1"/>
</dbReference>
<feature type="transmembrane region" description="Helical" evidence="1">
    <location>
        <begin position="67"/>
        <end position="84"/>
    </location>
</feature>
<feature type="transmembrane region" description="Helical" evidence="1">
    <location>
        <begin position="122"/>
        <end position="142"/>
    </location>
</feature>
<reference evidence="3" key="1">
    <citation type="submission" date="2016-10" db="EMBL/GenBank/DDBJ databases">
        <authorList>
            <person name="Varghese N."/>
            <person name="Submissions S."/>
        </authorList>
    </citation>
    <scope>NUCLEOTIDE SEQUENCE [LARGE SCALE GENOMIC DNA]</scope>
    <source>
        <strain evidence="3">DSM 13327</strain>
    </source>
</reference>
<evidence type="ECO:0000256" key="1">
    <source>
        <dbReference type="SAM" id="Phobius"/>
    </source>
</evidence>
<dbReference type="InterPro" id="IPR006750">
    <property type="entry name" value="YdcZ"/>
</dbReference>
<dbReference type="PANTHER" id="PTHR34821:SF2">
    <property type="entry name" value="INNER MEMBRANE PROTEIN YDCZ"/>
    <property type="match status" value="1"/>
</dbReference>
<evidence type="ECO:0000313" key="3">
    <source>
        <dbReference type="Proteomes" id="UP000199520"/>
    </source>
</evidence>
<feature type="transmembrane region" description="Helical" evidence="1">
    <location>
        <begin position="90"/>
        <end position="110"/>
    </location>
</feature>
<dbReference type="GO" id="GO:0005886">
    <property type="term" value="C:plasma membrane"/>
    <property type="evidence" value="ECO:0007669"/>
    <property type="project" value="TreeGrafter"/>
</dbReference>
<name>A0A1I4NIA1_9FIRM</name>
<dbReference type="AlphaFoldDB" id="A0A1I4NIA1"/>
<dbReference type="PANTHER" id="PTHR34821">
    <property type="entry name" value="INNER MEMBRANE PROTEIN YDCZ"/>
    <property type="match status" value="1"/>
</dbReference>
<keyword evidence="1" id="KW-0812">Transmembrane</keyword>
<evidence type="ECO:0000313" key="2">
    <source>
        <dbReference type="EMBL" id="SFM15189.1"/>
    </source>
</evidence>
<feature type="transmembrane region" description="Helical" evidence="1">
    <location>
        <begin position="30"/>
        <end position="55"/>
    </location>
</feature>
<dbReference type="EMBL" id="FOTS01000047">
    <property type="protein sequence ID" value="SFM15189.1"/>
    <property type="molecule type" value="Genomic_DNA"/>
</dbReference>
<keyword evidence="3" id="KW-1185">Reference proteome</keyword>
<proteinExistence type="predicted"/>
<protein>
    <submittedName>
        <fullName evidence="2">Transporter family-2 protein</fullName>
    </submittedName>
</protein>
<dbReference type="STRING" id="1123291.SAMN04490355_104715"/>
<gene>
    <name evidence="2" type="ORF">SAMN04490355_104715</name>
</gene>
<dbReference type="Proteomes" id="UP000199520">
    <property type="component" value="Unassembled WGS sequence"/>
</dbReference>